<comment type="caution">
    <text evidence="1">The sequence shown here is derived from an EMBL/GenBank/DDBJ whole genome shotgun (WGS) entry which is preliminary data.</text>
</comment>
<dbReference type="AlphaFoldDB" id="A0AAV5T6G6"/>
<proteinExistence type="predicted"/>
<dbReference type="Proteomes" id="UP001432027">
    <property type="component" value="Unassembled WGS sequence"/>
</dbReference>
<feature type="non-terminal residue" evidence="1">
    <location>
        <position position="1"/>
    </location>
</feature>
<keyword evidence="2" id="KW-1185">Reference proteome</keyword>
<dbReference type="EMBL" id="BTSX01000003">
    <property type="protein sequence ID" value="GMS91152.1"/>
    <property type="molecule type" value="Genomic_DNA"/>
</dbReference>
<organism evidence="1 2">
    <name type="scientific">Pristionchus entomophagus</name>
    <dbReference type="NCBI Taxonomy" id="358040"/>
    <lineage>
        <taxon>Eukaryota</taxon>
        <taxon>Metazoa</taxon>
        <taxon>Ecdysozoa</taxon>
        <taxon>Nematoda</taxon>
        <taxon>Chromadorea</taxon>
        <taxon>Rhabditida</taxon>
        <taxon>Rhabditina</taxon>
        <taxon>Diplogasteromorpha</taxon>
        <taxon>Diplogasteroidea</taxon>
        <taxon>Neodiplogasteridae</taxon>
        <taxon>Pristionchus</taxon>
    </lineage>
</organism>
<gene>
    <name evidence="1" type="ORF">PENTCL1PPCAC_13327</name>
</gene>
<evidence type="ECO:0000313" key="2">
    <source>
        <dbReference type="Proteomes" id="UP001432027"/>
    </source>
</evidence>
<sequence length="96" mass="11130">PCLSRQCVELVQQPDRWSVLNCVLSTMRNLTMQNFKDYNIRLIRAYAKANKTLKHGRLAFPEKRVRAEAINNSSSAKCGPPPHRPSCWAWTTMRDR</sequence>
<accession>A0AAV5T6G6</accession>
<evidence type="ECO:0000313" key="1">
    <source>
        <dbReference type="EMBL" id="GMS91152.1"/>
    </source>
</evidence>
<protein>
    <submittedName>
        <fullName evidence="1">Uncharacterized protein</fullName>
    </submittedName>
</protein>
<reference evidence="1" key="1">
    <citation type="submission" date="2023-10" db="EMBL/GenBank/DDBJ databases">
        <title>Genome assembly of Pristionchus species.</title>
        <authorList>
            <person name="Yoshida K."/>
            <person name="Sommer R.J."/>
        </authorList>
    </citation>
    <scope>NUCLEOTIDE SEQUENCE</scope>
    <source>
        <strain evidence="1">RS0144</strain>
    </source>
</reference>
<name>A0AAV5T6G6_9BILA</name>